<evidence type="ECO:0000313" key="2">
    <source>
        <dbReference type="Proteomes" id="UP000008144"/>
    </source>
</evidence>
<dbReference type="PANTHER" id="PTHR35836">
    <property type="entry name" value="VCBS REPEAT-CONTAINING PROTEIN"/>
    <property type="match status" value="1"/>
</dbReference>
<dbReference type="Proteomes" id="UP000008144">
    <property type="component" value="Chromosome 2"/>
</dbReference>
<name>F7AXU4_CIOIN</name>
<sequence length="323" mass="36987">MKLNKMSRNILIQVFFAVLIILYRCYTSKHSVMWQGYSFLVSFNVVLMVTSQRSTIPSSTYTLPSFTKFEAKYMYGMVLSNVNPVAATLVKDRRYSNQITSKFDVVFMSHYQTSKINSVFEVSQKVNSPEIMRSETKVIADATSIQYPNNVGRLPPGSIENQPGYVWWIASGKVEPDFSTNTFSGGIYMLDMTKNQWLPVPIYTESERGFSSVAWVDMDLDNLTDCITIRSSANFAQLIWLRQPPEQAPWQPNVINPNLPGESSSAQDVGGTYFKVLMMRRRNNKKQMLIIVAGKRTTKLTVFWTDDSDNDWTQLNRIRSYVI</sequence>
<reference evidence="1" key="4">
    <citation type="submission" date="2025-09" db="UniProtKB">
        <authorList>
            <consortium name="Ensembl"/>
        </authorList>
    </citation>
    <scope>IDENTIFICATION</scope>
</reference>
<reference evidence="2" key="1">
    <citation type="journal article" date="2002" name="Science">
        <title>The draft genome of Ciona intestinalis: insights into chordate and vertebrate origins.</title>
        <authorList>
            <person name="Dehal P."/>
            <person name="Satou Y."/>
            <person name="Campbell R.K."/>
            <person name="Chapman J."/>
            <person name="Degnan B."/>
            <person name="De Tomaso A."/>
            <person name="Davidson B."/>
            <person name="Di Gregorio A."/>
            <person name="Gelpke M."/>
            <person name="Goodstein D.M."/>
            <person name="Harafuji N."/>
            <person name="Hastings K.E."/>
            <person name="Ho I."/>
            <person name="Hotta K."/>
            <person name="Huang W."/>
            <person name="Kawashima T."/>
            <person name="Lemaire P."/>
            <person name="Martinez D."/>
            <person name="Meinertzhagen I.A."/>
            <person name="Necula S."/>
            <person name="Nonaka M."/>
            <person name="Putnam N."/>
            <person name="Rash S."/>
            <person name="Saiga H."/>
            <person name="Satake M."/>
            <person name="Terry A."/>
            <person name="Yamada L."/>
            <person name="Wang H.G."/>
            <person name="Awazu S."/>
            <person name="Azumi K."/>
            <person name="Boore J."/>
            <person name="Branno M."/>
            <person name="Chin-Bow S."/>
            <person name="DeSantis R."/>
            <person name="Doyle S."/>
            <person name="Francino P."/>
            <person name="Keys D.N."/>
            <person name="Haga S."/>
            <person name="Hayashi H."/>
            <person name="Hino K."/>
            <person name="Imai K.S."/>
            <person name="Inaba K."/>
            <person name="Kano S."/>
            <person name="Kobayashi K."/>
            <person name="Kobayashi M."/>
            <person name="Lee B.I."/>
            <person name="Makabe K.W."/>
            <person name="Manohar C."/>
            <person name="Matassi G."/>
            <person name="Medina M."/>
            <person name="Mochizuki Y."/>
            <person name="Mount S."/>
            <person name="Morishita T."/>
            <person name="Miura S."/>
            <person name="Nakayama A."/>
            <person name="Nishizaka S."/>
            <person name="Nomoto H."/>
            <person name="Ohta F."/>
            <person name="Oishi K."/>
            <person name="Rigoutsos I."/>
            <person name="Sano M."/>
            <person name="Sasaki A."/>
            <person name="Sasakura Y."/>
            <person name="Shoguchi E."/>
            <person name="Shin-i T."/>
            <person name="Spagnuolo A."/>
            <person name="Stainier D."/>
            <person name="Suzuki M.M."/>
            <person name="Tassy O."/>
            <person name="Takatori N."/>
            <person name="Tokuoka M."/>
            <person name="Yagi K."/>
            <person name="Yoshizaki F."/>
            <person name="Wada S."/>
            <person name="Zhang C."/>
            <person name="Hyatt P.D."/>
            <person name="Larimer F."/>
            <person name="Detter C."/>
            <person name="Doggett N."/>
            <person name="Glavina T."/>
            <person name="Hawkins T."/>
            <person name="Richardson P."/>
            <person name="Lucas S."/>
            <person name="Kohara Y."/>
            <person name="Levine M."/>
            <person name="Satoh N."/>
            <person name="Rokhsar D.S."/>
        </authorList>
    </citation>
    <scope>NUCLEOTIDE SEQUENCE [LARGE SCALE GENOMIC DNA]</scope>
</reference>
<dbReference type="HOGENOM" id="CLU_862021_0_0_1"/>
<dbReference type="Ensembl" id="ENSCINT00000022048.2">
    <property type="protein sequence ID" value="ENSCINP00000021802.2"/>
    <property type="gene ID" value="ENSCING00000011404.2"/>
</dbReference>
<evidence type="ECO:0000313" key="1">
    <source>
        <dbReference type="Ensembl" id="ENSCINP00000021802.2"/>
    </source>
</evidence>
<accession>F7AXU4</accession>
<reference evidence="1" key="2">
    <citation type="journal article" date="2008" name="Genome Biol.">
        <title>Improved genome assembly and evidence-based global gene model set for the chordate Ciona intestinalis: new insight into intron and operon populations.</title>
        <authorList>
            <person name="Satou Y."/>
            <person name="Mineta K."/>
            <person name="Ogasawara M."/>
            <person name="Sasakura Y."/>
            <person name="Shoguchi E."/>
            <person name="Ueno K."/>
            <person name="Yamada L."/>
            <person name="Matsumoto J."/>
            <person name="Wasserscheid J."/>
            <person name="Dewar K."/>
            <person name="Wiley G.B."/>
            <person name="Macmil S.L."/>
            <person name="Roe B.A."/>
            <person name="Zeller R.W."/>
            <person name="Hastings K.E."/>
            <person name="Lemaire P."/>
            <person name="Lindquist E."/>
            <person name="Endo T."/>
            <person name="Hotta K."/>
            <person name="Inaba K."/>
        </authorList>
    </citation>
    <scope>NUCLEOTIDE SEQUENCE [LARGE SCALE GENOMIC DNA]</scope>
    <source>
        <strain evidence="1">wild type</strain>
    </source>
</reference>
<dbReference type="EMBL" id="EAAA01001506">
    <property type="status" value="NOT_ANNOTATED_CDS"/>
    <property type="molecule type" value="Genomic_DNA"/>
</dbReference>
<dbReference type="PANTHER" id="PTHR35836:SF1">
    <property type="entry name" value="VCBS REPEAT-CONTAINING PROTEIN"/>
    <property type="match status" value="1"/>
</dbReference>
<dbReference type="InParanoid" id="F7AXU4"/>
<keyword evidence="2" id="KW-1185">Reference proteome</keyword>
<dbReference type="AlphaFoldDB" id="F7AXU4"/>
<proteinExistence type="predicted"/>
<organism evidence="1 2">
    <name type="scientific">Ciona intestinalis</name>
    <name type="common">Transparent sea squirt</name>
    <name type="synonym">Ascidia intestinalis</name>
    <dbReference type="NCBI Taxonomy" id="7719"/>
    <lineage>
        <taxon>Eukaryota</taxon>
        <taxon>Metazoa</taxon>
        <taxon>Chordata</taxon>
        <taxon>Tunicata</taxon>
        <taxon>Ascidiacea</taxon>
        <taxon>Phlebobranchia</taxon>
        <taxon>Cionidae</taxon>
        <taxon>Ciona</taxon>
    </lineage>
</organism>
<protein>
    <submittedName>
        <fullName evidence="1">Uncharacterized protein</fullName>
    </submittedName>
</protein>
<reference evidence="1" key="3">
    <citation type="submission" date="2025-08" db="UniProtKB">
        <authorList>
            <consortium name="Ensembl"/>
        </authorList>
    </citation>
    <scope>IDENTIFICATION</scope>
</reference>